<keyword evidence="1" id="KW-0472">Membrane</keyword>
<comment type="caution">
    <text evidence="3">The sequence shown here is derived from an EMBL/GenBank/DDBJ whole genome shotgun (WGS) entry which is preliminary data.</text>
</comment>
<evidence type="ECO:0008006" key="5">
    <source>
        <dbReference type="Google" id="ProtNLM"/>
    </source>
</evidence>
<organism evidence="3 4">
    <name type="scientific">Paragonimus heterotremus</name>
    <dbReference type="NCBI Taxonomy" id="100268"/>
    <lineage>
        <taxon>Eukaryota</taxon>
        <taxon>Metazoa</taxon>
        <taxon>Spiralia</taxon>
        <taxon>Lophotrochozoa</taxon>
        <taxon>Platyhelminthes</taxon>
        <taxon>Trematoda</taxon>
        <taxon>Digenea</taxon>
        <taxon>Plagiorchiida</taxon>
        <taxon>Troglotremata</taxon>
        <taxon>Troglotrematidae</taxon>
        <taxon>Paragonimus</taxon>
    </lineage>
</organism>
<name>A0A8J4WIX9_9TREM</name>
<feature type="signal peptide" evidence="2">
    <location>
        <begin position="1"/>
        <end position="32"/>
    </location>
</feature>
<dbReference type="Proteomes" id="UP000748531">
    <property type="component" value="Unassembled WGS sequence"/>
</dbReference>
<dbReference type="OrthoDB" id="6288375at2759"/>
<sequence>MCFTLLTQFIFHMYCPLSVLLLICHCLSVATGATLSFSPFGCQVTEYNFCIMFMLSLLELTLCLSLSLSPNSRIDDYLRRRGNGLRRRDHERHRDRRSRSGSYPIDRNALMNWDYDDYVQQVSRGLRPTFYPGLVGASGSSAMSSYHPGPISPEHDQKVMRSVSMLFSAASVLDEVAVVAILAVTAEVSPLVLTITDNTLIGVGVLAQSRAHLRVNIIIEDADSMMVVRTIITGDHRSTTRFLQSGWVGAFLGADLHVVLSKMTNIGAVSLELIILSIRIVSVAPLQMAAFLDDVIYPQDTRQQLATDPPFPLVVIVESTPISCPNETVSFSRNS</sequence>
<keyword evidence="2" id="KW-0732">Signal</keyword>
<feature type="chain" id="PRO_5035201830" description="Transmembrane protein" evidence="2">
    <location>
        <begin position="33"/>
        <end position="335"/>
    </location>
</feature>
<keyword evidence="1" id="KW-1133">Transmembrane helix</keyword>
<keyword evidence="4" id="KW-1185">Reference proteome</keyword>
<dbReference type="AlphaFoldDB" id="A0A8J4WIX9"/>
<evidence type="ECO:0000313" key="4">
    <source>
        <dbReference type="Proteomes" id="UP000748531"/>
    </source>
</evidence>
<reference evidence="3" key="1">
    <citation type="submission" date="2019-05" db="EMBL/GenBank/DDBJ databases">
        <title>Annotation for the trematode Paragonimus heterotremus.</title>
        <authorList>
            <person name="Choi Y.-J."/>
        </authorList>
    </citation>
    <scope>NUCLEOTIDE SEQUENCE</scope>
    <source>
        <strain evidence="3">LC</strain>
    </source>
</reference>
<keyword evidence="1" id="KW-0812">Transmembrane</keyword>
<accession>A0A8J4WIX9</accession>
<protein>
    <recommendedName>
        <fullName evidence="5">Transmembrane protein</fullName>
    </recommendedName>
</protein>
<evidence type="ECO:0000256" key="2">
    <source>
        <dbReference type="SAM" id="SignalP"/>
    </source>
</evidence>
<evidence type="ECO:0000256" key="1">
    <source>
        <dbReference type="SAM" id="Phobius"/>
    </source>
</evidence>
<gene>
    <name evidence="3" type="ORF">PHET_01780</name>
</gene>
<evidence type="ECO:0000313" key="3">
    <source>
        <dbReference type="EMBL" id="KAF5404483.1"/>
    </source>
</evidence>
<feature type="transmembrane region" description="Helical" evidence="1">
    <location>
        <begin position="51"/>
        <end position="71"/>
    </location>
</feature>
<dbReference type="EMBL" id="LUCH01000708">
    <property type="protein sequence ID" value="KAF5404483.1"/>
    <property type="molecule type" value="Genomic_DNA"/>
</dbReference>
<proteinExistence type="predicted"/>